<protein>
    <submittedName>
        <fullName evidence="1">Uncharacterized protein</fullName>
    </submittedName>
</protein>
<sequence>MSPFEQFPSPEGKKTVSLTKEEYEKLATLSPEDPEFLAILSEKKIPLDGGDIEVEIVKEDGTREKITMTTSKGDFGTEVKGE</sequence>
<organism evidence="1 2">
    <name type="scientific">Candidatus Wolfebacteria bacterium GWA1_42_9</name>
    <dbReference type="NCBI Taxonomy" id="1802553"/>
    <lineage>
        <taxon>Bacteria</taxon>
        <taxon>Candidatus Wolfeibacteriota</taxon>
    </lineage>
</organism>
<accession>A0A1F8DNL8</accession>
<dbReference type="AlphaFoldDB" id="A0A1F8DNL8"/>
<evidence type="ECO:0000313" key="2">
    <source>
        <dbReference type="Proteomes" id="UP000178303"/>
    </source>
</evidence>
<dbReference type="Proteomes" id="UP000178303">
    <property type="component" value="Unassembled WGS sequence"/>
</dbReference>
<gene>
    <name evidence="1" type="ORF">A2108_01395</name>
</gene>
<evidence type="ECO:0000313" key="1">
    <source>
        <dbReference type="EMBL" id="OGM90204.1"/>
    </source>
</evidence>
<reference evidence="1 2" key="1">
    <citation type="journal article" date="2016" name="Nat. Commun.">
        <title>Thousands of microbial genomes shed light on interconnected biogeochemical processes in an aquifer system.</title>
        <authorList>
            <person name="Anantharaman K."/>
            <person name="Brown C.T."/>
            <person name="Hug L.A."/>
            <person name="Sharon I."/>
            <person name="Castelle C.J."/>
            <person name="Probst A.J."/>
            <person name="Thomas B.C."/>
            <person name="Singh A."/>
            <person name="Wilkins M.J."/>
            <person name="Karaoz U."/>
            <person name="Brodie E.L."/>
            <person name="Williams K.H."/>
            <person name="Hubbard S.S."/>
            <person name="Banfield J.F."/>
        </authorList>
    </citation>
    <scope>NUCLEOTIDE SEQUENCE [LARGE SCALE GENOMIC DNA]</scope>
</reference>
<dbReference type="EMBL" id="MGIN01000002">
    <property type="protein sequence ID" value="OGM90204.1"/>
    <property type="molecule type" value="Genomic_DNA"/>
</dbReference>
<comment type="caution">
    <text evidence="1">The sequence shown here is derived from an EMBL/GenBank/DDBJ whole genome shotgun (WGS) entry which is preliminary data.</text>
</comment>
<proteinExistence type="predicted"/>
<name>A0A1F8DNL8_9BACT</name>